<dbReference type="Pfam" id="PF01478">
    <property type="entry name" value="Peptidase_A24"/>
    <property type="match status" value="1"/>
</dbReference>
<dbReference type="InterPro" id="IPR000045">
    <property type="entry name" value="Prepilin_IV_endopep_pep"/>
</dbReference>
<dbReference type="Proteomes" id="UP000619534">
    <property type="component" value="Unassembled WGS sequence"/>
</dbReference>
<proteinExistence type="inferred from homology"/>
<evidence type="ECO:0000313" key="11">
    <source>
        <dbReference type="Proteomes" id="UP000619534"/>
    </source>
</evidence>
<evidence type="ECO:0000256" key="3">
    <source>
        <dbReference type="ARBA" id="ARBA00022475"/>
    </source>
</evidence>
<comment type="subcellular location">
    <subcellularLocation>
        <location evidence="1">Cell membrane</location>
        <topology evidence="1">Multi-pass membrane protein</topology>
    </subcellularLocation>
</comment>
<evidence type="ECO:0000256" key="4">
    <source>
        <dbReference type="ARBA" id="ARBA00022692"/>
    </source>
</evidence>
<evidence type="ECO:0000256" key="5">
    <source>
        <dbReference type="ARBA" id="ARBA00022989"/>
    </source>
</evidence>
<evidence type="ECO:0000256" key="2">
    <source>
        <dbReference type="ARBA" id="ARBA00005801"/>
    </source>
</evidence>
<protein>
    <submittedName>
        <fullName evidence="10">Type 4 prepilin-like proteins leader peptide-processing enzyme</fullName>
    </submittedName>
</protein>
<dbReference type="RefSeq" id="WP_062447050.1">
    <property type="nucleotide sequence ID" value="NZ_BMCJ01000004.1"/>
</dbReference>
<evidence type="ECO:0000256" key="6">
    <source>
        <dbReference type="ARBA" id="ARBA00023136"/>
    </source>
</evidence>
<keyword evidence="6 7" id="KW-0472">Membrane</keyword>
<dbReference type="PANTHER" id="PTHR30487:SF0">
    <property type="entry name" value="PREPILIN LEADER PEPTIDASE_N-METHYLTRANSFERASE-RELATED"/>
    <property type="match status" value="1"/>
</dbReference>
<dbReference type="PANTHER" id="PTHR30487">
    <property type="entry name" value="TYPE 4 PREPILIN-LIKE PROTEINS LEADER PEPTIDE-PROCESSING ENZYME"/>
    <property type="match status" value="1"/>
</dbReference>
<feature type="transmembrane region" description="Helical" evidence="7">
    <location>
        <begin position="100"/>
        <end position="120"/>
    </location>
</feature>
<evidence type="ECO:0000256" key="1">
    <source>
        <dbReference type="ARBA" id="ARBA00004651"/>
    </source>
</evidence>
<comment type="similarity">
    <text evidence="2">Belongs to the peptidase A24 family.</text>
</comment>
<sequence>MDVYIAIIMFMFGIIFGSFFNVVGRRMPQGESFSTSRSYCSSCSQTLNGWDMIPVLSYLTLRGRCRYCKAKFSFLYPLTELLTGLLFVSSFLVYGWSYELIGALILVSLGMIILVSDLVYMIIPDHLLLFYLPLVILFRTVYPLEPWYSSIIGALTAFLLIFIIIFITQGGMGSGDMKLFGLLGFLLGWQQVLLVFFLSILIGAVISILLLSLRIIDRKTPVPFGPYIIIAALISYFAGSDIMGWYVLLVW</sequence>
<keyword evidence="3" id="KW-1003">Cell membrane</keyword>
<feature type="transmembrane region" description="Helical" evidence="7">
    <location>
        <begin position="224"/>
        <end position="249"/>
    </location>
</feature>
<reference evidence="11" key="1">
    <citation type="journal article" date="2019" name="Int. J. Syst. Evol. Microbiol.">
        <title>The Global Catalogue of Microorganisms (GCM) 10K type strain sequencing project: providing services to taxonomists for standard genome sequencing and annotation.</title>
        <authorList>
            <consortium name="The Broad Institute Genomics Platform"/>
            <consortium name="The Broad Institute Genome Sequencing Center for Infectious Disease"/>
            <person name="Wu L."/>
            <person name="Ma J."/>
        </authorList>
    </citation>
    <scope>NUCLEOTIDE SEQUENCE [LARGE SCALE GENOMIC DNA]</scope>
    <source>
        <strain evidence="11">CCM 7282</strain>
    </source>
</reference>
<keyword evidence="4 7" id="KW-0812">Transmembrane</keyword>
<feature type="domain" description="Prepilin peptidase A24 N-terminal" evidence="9">
    <location>
        <begin position="11"/>
        <end position="92"/>
    </location>
</feature>
<evidence type="ECO:0000256" key="7">
    <source>
        <dbReference type="SAM" id="Phobius"/>
    </source>
</evidence>
<feature type="transmembrane region" description="Helical" evidence="7">
    <location>
        <begin position="74"/>
        <end position="94"/>
    </location>
</feature>
<dbReference type="Pfam" id="PF06750">
    <property type="entry name" value="A24_N_bact"/>
    <property type="match status" value="1"/>
</dbReference>
<comment type="caution">
    <text evidence="10">The sequence shown here is derived from an EMBL/GenBank/DDBJ whole genome shotgun (WGS) entry which is preliminary data.</text>
</comment>
<feature type="domain" description="Prepilin type IV endopeptidase peptidase" evidence="8">
    <location>
        <begin position="104"/>
        <end position="208"/>
    </location>
</feature>
<accession>A0ABQ1PAT7</accession>
<feature type="transmembrane region" description="Helical" evidence="7">
    <location>
        <begin position="6"/>
        <end position="24"/>
    </location>
</feature>
<keyword evidence="11" id="KW-1185">Reference proteome</keyword>
<dbReference type="Gene3D" id="1.20.120.1220">
    <property type="match status" value="1"/>
</dbReference>
<evidence type="ECO:0000313" key="10">
    <source>
        <dbReference type="EMBL" id="GGC92942.1"/>
    </source>
</evidence>
<organism evidence="10 11">
    <name type="scientific">Thalassobacillus devorans</name>
    <dbReference type="NCBI Taxonomy" id="279813"/>
    <lineage>
        <taxon>Bacteria</taxon>
        <taxon>Bacillati</taxon>
        <taxon>Bacillota</taxon>
        <taxon>Bacilli</taxon>
        <taxon>Bacillales</taxon>
        <taxon>Bacillaceae</taxon>
        <taxon>Thalassobacillus</taxon>
    </lineage>
</organism>
<dbReference type="InterPro" id="IPR010627">
    <property type="entry name" value="Prepilin_pept_A24_N"/>
</dbReference>
<gene>
    <name evidence="10" type="ORF">GCM10007216_24620</name>
</gene>
<dbReference type="EMBL" id="BMCJ01000004">
    <property type="protein sequence ID" value="GGC92942.1"/>
    <property type="molecule type" value="Genomic_DNA"/>
</dbReference>
<feature type="transmembrane region" description="Helical" evidence="7">
    <location>
        <begin position="179"/>
        <end position="212"/>
    </location>
</feature>
<feature type="transmembrane region" description="Helical" evidence="7">
    <location>
        <begin position="148"/>
        <end position="167"/>
    </location>
</feature>
<evidence type="ECO:0000259" key="8">
    <source>
        <dbReference type="Pfam" id="PF01478"/>
    </source>
</evidence>
<dbReference type="InterPro" id="IPR050882">
    <property type="entry name" value="Prepilin_peptidase/N-MTase"/>
</dbReference>
<name>A0ABQ1PAT7_9BACI</name>
<keyword evidence="5 7" id="KW-1133">Transmembrane helix</keyword>
<evidence type="ECO:0000259" key="9">
    <source>
        <dbReference type="Pfam" id="PF06750"/>
    </source>
</evidence>